<dbReference type="EC" id="4.1.1.65" evidence="1"/>
<evidence type="ECO:0000313" key="2">
    <source>
        <dbReference type="Proteomes" id="UP001173802"/>
    </source>
</evidence>
<sequence length="266" mass="30323">MSMDTNSLSRLFGKFASCAFPKWFQRIVNRVYVRIFRIDLSDFAPVDFYPTLNALFTRKLERAREVDSSSESIISPSDSLITEQGIVCENLALQIKGMSYPVDEFLGTPKGEVDGFSYVNLYLSPRDYHRYHAPCDMEIVEARYFGGELLPVNFPSLRKNSNLFVRNERVVLVANTPHNTRIYFVAVGALNVGKMIFHFDSRIDTNAKPNARDIYVYDTPISVKKGDELGHFQMGSTIVLIMQDISLESSLEQTVRFGQRIARYGL</sequence>
<accession>A0ACC6FSV5</accession>
<reference evidence="1 2" key="1">
    <citation type="journal article" date="2023" name="Microorganisms">
        <title>Isolation and Genomic Characteristics of Cat-Borne Campylobacter felis sp. nov. and Sheep-Borne Campylobacter ovis sp. nov.</title>
        <authorList>
            <person name="Wang H."/>
            <person name="Li Y."/>
            <person name="Gu Y."/>
            <person name="Zhou G."/>
            <person name="Chen X."/>
            <person name="Zhang X."/>
            <person name="Shao Z."/>
            <person name="Zhang J."/>
            <person name="Zhang M."/>
        </authorList>
    </citation>
    <scope>NUCLEOTIDE SEQUENCE [LARGE SCALE GENOMIC DNA]</scope>
    <source>
        <strain evidence="1 2">XJK30-2</strain>
    </source>
</reference>
<comment type="caution">
    <text evidence="1">The sequence shown here is derived from an EMBL/GenBank/DDBJ whole genome shotgun (WGS) entry which is preliminary data.</text>
</comment>
<protein>
    <submittedName>
        <fullName evidence="1">Phosphatidylserine decarboxylase</fullName>
        <ecNumber evidence="1">4.1.1.65</ecNumber>
    </submittedName>
</protein>
<keyword evidence="2" id="KW-1185">Reference proteome</keyword>
<dbReference type="Proteomes" id="UP001173802">
    <property type="component" value="Unassembled WGS sequence"/>
</dbReference>
<gene>
    <name evidence="1" type="ORF">NYG90_06490</name>
</gene>
<keyword evidence="1" id="KW-0456">Lyase</keyword>
<proteinExistence type="predicted"/>
<dbReference type="EMBL" id="JANURN010000005">
    <property type="protein sequence ID" value="MDL0082316.1"/>
    <property type="molecule type" value="Genomic_DNA"/>
</dbReference>
<name>A0ACC6FSV5_9HELI</name>
<evidence type="ECO:0000313" key="1">
    <source>
        <dbReference type="EMBL" id="MDL0082316.1"/>
    </source>
</evidence>
<organism evidence="1 2">
    <name type="scientific">Helicobacter zhangjianzhongii</name>
    <dbReference type="NCBI Taxonomy" id="2974574"/>
    <lineage>
        <taxon>Bacteria</taxon>
        <taxon>Pseudomonadati</taxon>
        <taxon>Campylobacterota</taxon>
        <taxon>Epsilonproteobacteria</taxon>
        <taxon>Campylobacterales</taxon>
        <taxon>Helicobacteraceae</taxon>
        <taxon>Helicobacter</taxon>
    </lineage>
</organism>